<evidence type="ECO:0000313" key="4">
    <source>
        <dbReference type="Proteomes" id="UP000095284"/>
    </source>
</evidence>
<reference evidence="6" key="1">
    <citation type="submission" date="2016-11" db="UniProtKB">
        <authorList>
            <consortium name="WormBaseParasite"/>
        </authorList>
    </citation>
    <scope>IDENTIFICATION</scope>
</reference>
<dbReference type="Proteomes" id="UP000095284">
    <property type="component" value="Unplaced"/>
</dbReference>
<keyword evidence="5" id="KW-1185">Reference proteome</keyword>
<feature type="signal peptide" evidence="1">
    <location>
        <begin position="1"/>
        <end position="18"/>
    </location>
</feature>
<dbReference type="WBParaSite" id="BXY_1543100.1">
    <property type="protein sequence ID" value="BXY_1543100.1"/>
    <property type="gene ID" value="BXY_1543100"/>
</dbReference>
<dbReference type="SMR" id="A0A1I7SQW8"/>
<name>A0A1I7SQW8_BURXY</name>
<gene>
    <name evidence="2" type="ORF">BXYJ_LOCUS7465</name>
</gene>
<keyword evidence="1" id="KW-0732">Signal</keyword>
<proteinExistence type="predicted"/>
<dbReference type="AlphaFoldDB" id="A0A1I7SQW8"/>
<dbReference type="EMBL" id="CAJFDI010000003">
    <property type="protein sequence ID" value="CAD5222497.1"/>
    <property type="molecule type" value="Genomic_DNA"/>
</dbReference>
<dbReference type="Proteomes" id="UP000659654">
    <property type="component" value="Unassembled WGS sequence"/>
</dbReference>
<sequence length="111" mass="12468">MKLLILGVLLVNVALIMADKEEDKVPSLIESIKGSFKQMSKSYDKCEWKIEGGEAGLEKFYKQAFEEYRANKEGSKTVFSCTLVKDGRFNGDYLQIEWGPKKPPTSISIVG</sequence>
<evidence type="ECO:0000313" key="2">
    <source>
        <dbReference type="EMBL" id="CAD5222497.1"/>
    </source>
</evidence>
<dbReference type="EMBL" id="CAJFCV020000003">
    <property type="protein sequence ID" value="CAG9110496.1"/>
    <property type="molecule type" value="Genomic_DNA"/>
</dbReference>
<evidence type="ECO:0000313" key="5">
    <source>
        <dbReference type="Proteomes" id="UP000659654"/>
    </source>
</evidence>
<organism evidence="4 6">
    <name type="scientific">Bursaphelenchus xylophilus</name>
    <name type="common">Pinewood nematode worm</name>
    <name type="synonym">Aphelenchoides xylophilus</name>
    <dbReference type="NCBI Taxonomy" id="6326"/>
    <lineage>
        <taxon>Eukaryota</taxon>
        <taxon>Metazoa</taxon>
        <taxon>Ecdysozoa</taxon>
        <taxon>Nematoda</taxon>
        <taxon>Chromadorea</taxon>
        <taxon>Rhabditida</taxon>
        <taxon>Tylenchina</taxon>
        <taxon>Tylenchomorpha</taxon>
        <taxon>Aphelenchoidea</taxon>
        <taxon>Aphelenchoididae</taxon>
        <taxon>Bursaphelenchus</taxon>
    </lineage>
</organism>
<protein>
    <submittedName>
        <fullName evidence="2">(pine wood nematode) hypothetical protein</fullName>
    </submittedName>
</protein>
<dbReference type="Proteomes" id="UP000582659">
    <property type="component" value="Unassembled WGS sequence"/>
</dbReference>
<evidence type="ECO:0000313" key="6">
    <source>
        <dbReference type="WBParaSite" id="BXY_1543100.1"/>
    </source>
</evidence>
<evidence type="ECO:0000256" key="1">
    <source>
        <dbReference type="SAM" id="SignalP"/>
    </source>
</evidence>
<accession>A0A1I7SQW8</accession>
<feature type="chain" id="PRO_5035360117" evidence="1">
    <location>
        <begin position="19"/>
        <end position="111"/>
    </location>
</feature>
<reference evidence="3" key="2">
    <citation type="submission" date="2020-08" db="EMBL/GenBank/DDBJ databases">
        <authorList>
            <person name="Kikuchi T."/>
        </authorList>
    </citation>
    <scope>NUCLEOTIDE SEQUENCE</scope>
    <source>
        <strain evidence="2">Ka4C1</strain>
    </source>
</reference>
<dbReference type="OrthoDB" id="10355526at2759"/>
<evidence type="ECO:0000313" key="3">
    <source>
        <dbReference type="EMBL" id="CAG9110496.1"/>
    </source>
</evidence>